<dbReference type="GO" id="GO:0006654">
    <property type="term" value="P:phosphatidic acid biosynthetic process"/>
    <property type="evidence" value="ECO:0007669"/>
    <property type="project" value="TreeGrafter"/>
</dbReference>
<name>A0A1H8GJG1_9BACI</name>
<keyword evidence="5" id="KW-1185">Reference proteome</keyword>
<dbReference type="GO" id="GO:0003841">
    <property type="term" value="F:1-acylglycerol-3-phosphate O-acyltransferase activity"/>
    <property type="evidence" value="ECO:0007669"/>
    <property type="project" value="TreeGrafter"/>
</dbReference>
<evidence type="ECO:0000256" key="2">
    <source>
        <dbReference type="ARBA" id="ARBA00023315"/>
    </source>
</evidence>
<dbReference type="SMART" id="SM00563">
    <property type="entry name" value="PlsC"/>
    <property type="match status" value="1"/>
</dbReference>
<feature type="domain" description="Phospholipid/glycerol acyltransferase" evidence="3">
    <location>
        <begin position="43"/>
        <end position="155"/>
    </location>
</feature>
<proteinExistence type="predicted"/>
<dbReference type="EMBL" id="FOBW01000013">
    <property type="protein sequence ID" value="SEN44103.1"/>
    <property type="molecule type" value="Genomic_DNA"/>
</dbReference>
<dbReference type="OrthoDB" id="9803035at2"/>
<reference evidence="5" key="1">
    <citation type="submission" date="2016-10" db="EMBL/GenBank/DDBJ databases">
        <authorList>
            <person name="Varghese N."/>
            <person name="Submissions S."/>
        </authorList>
    </citation>
    <scope>NUCLEOTIDE SEQUENCE [LARGE SCALE GENOMIC DNA]</scope>
    <source>
        <strain evidence="5">B48,IBRC-M 10115,DSM 25386,CECT 8001</strain>
    </source>
</reference>
<sequence>MSIEQKPGKAMMKFLITMIRTYLNRRSKIIIEHNDTVDLKPPYIILANHVTNWDPLYINLFVKEPISFVAGDSLFRNPLLKRLLDYTGAIPKTKFKSDTRTIRSVLKAKKHHRVIGLFPEGNRNWDGNTEPLTYGTAKLIKMLDIPVVIATISGGHLSHPRWAVNPRKGLISISLQKKWAKGELSKESAETIHKLLTEALAHDEMNWQKKAQVPYYGKNLAHYLERFLFICPHCQELGQLRSDDNLFRCKNCDYTVRYTPYGVFEEVMHPLSITTTHEWNLWQLGVLEGIVKEPNWGKALKDHVKLFSAEAEQPFTLVAQGYLVWRNHGIALESDDGQIYPFLFNELEGINIHLHHHLEFYIKEKQYQIEFYQPRTSAYKWLQAIKLFEKLN</sequence>
<dbReference type="Proteomes" id="UP000198553">
    <property type="component" value="Unassembled WGS sequence"/>
</dbReference>
<keyword evidence="1 4" id="KW-0808">Transferase</keyword>
<dbReference type="InterPro" id="IPR002123">
    <property type="entry name" value="Plipid/glycerol_acylTrfase"/>
</dbReference>
<organism evidence="4 5">
    <name type="scientific">Mesobacillus persicus</name>
    <dbReference type="NCBI Taxonomy" id="930146"/>
    <lineage>
        <taxon>Bacteria</taxon>
        <taxon>Bacillati</taxon>
        <taxon>Bacillota</taxon>
        <taxon>Bacilli</taxon>
        <taxon>Bacillales</taxon>
        <taxon>Bacillaceae</taxon>
        <taxon>Mesobacillus</taxon>
    </lineage>
</organism>
<dbReference type="STRING" id="930146.SAMN05192533_11363"/>
<dbReference type="SUPFAM" id="SSF69593">
    <property type="entry name" value="Glycerol-3-phosphate (1)-acyltransferase"/>
    <property type="match status" value="1"/>
</dbReference>
<evidence type="ECO:0000313" key="5">
    <source>
        <dbReference type="Proteomes" id="UP000198553"/>
    </source>
</evidence>
<dbReference type="CDD" id="cd07989">
    <property type="entry name" value="LPLAT_AGPAT-like"/>
    <property type="match status" value="1"/>
</dbReference>
<protein>
    <submittedName>
        <fullName evidence="4">1-acyl-sn-glycerol-3-phosphate acyltransferase</fullName>
    </submittedName>
</protein>
<evidence type="ECO:0000256" key="1">
    <source>
        <dbReference type="ARBA" id="ARBA00022679"/>
    </source>
</evidence>
<evidence type="ECO:0000259" key="3">
    <source>
        <dbReference type="SMART" id="SM00563"/>
    </source>
</evidence>
<dbReference type="PANTHER" id="PTHR10434:SF11">
    <property type="entry name" value="1-ACYL-SN-GLYCEROL-3-PHOSPHATE ACYLTRANSFERASE"/>
    <property type="match status" value="1"/>
</dbReference>
<dbReference type="AlphaFoldDB" id="A0A1H8GJG1"/>
<keyword evidence="2 4" id="KW-0012">Acyltransferase</keyword>
<gene>
    <name evidence="4" type="ORF">SAMN05192533_11363</name>
</gene>
<dbReference type="PANTHER" id="PTHR10434">
    <property type="entry name" value="1-ACYL-SN-GLYCEROL-3-PHOSPHATE ACYLTRANSFERASE"/>
    <property type="match status" value="1"/>
</dbReference>
<dbReference type="RefSeq" id="WP_090748469.1">
    <property type="nucleotide sequence ID" value="NZ_FOBW01000013.1"/>
</dbReference>
<evidence type="ECO:0000313" key="4">
    <source>
        <dbReference type="EMBL" id="SEN44103.1"/>
    </source>
</evidence>
<accession>A0A1H8GJG1</accession>
<dbReference type="Pfam" id="PF01553">
    <property type="entry name" value="Acyltransferase"/>
    <property type="match status" value="1"/>
</dbReference>